<dbReference type="PANTHER" id="PTHR30600">
    <property type="entry name" value="CYTOCHROME C PEROXIDASE-RELATED"/>
    <property type="match status" value="1"/>
</dbReference>
<name>A0A261SGP9_9BORD</name>
<feature type="chain" id="PRO_5012017538" evidence="8">
    <location>
        <begin position="24"/>
        <end position="394"/>
    </location>
</feature>
<dbReference type="InterPro" id="IPR051395">
    <property type="entry name" value="Cytochrome_c_Peroxidase/MauG"/>
</dbReference>
<dbReference type="Pfam" id="PF03150">
    <property type="entry name" value="CCP_MauG"/>
    <property type="match status" value="1"/>
</dbReference>
<organism evidence="10 11">
    <name type="scientific">Bordetella genomosp. 1</name>
    <dbReference type="NCBI Taxonomy" id="1395607"/>
    <lineage>
        <taxon>Bacteria</taxon>
        <taxon>Pseudomonadati</taxon>
        <taxon>Pseudomonadota</taxon>
        <taxon>Betaproteobacteria</taxon>
        <taxon>Burkholderiales</taxon>
        <taxon>Alcaligenaceae</taxon>
        <taxon>Bordetella</taxon>
    </lineage>
</organism>
<evidence type="ECO:0000256" key="7">
    <source>
        <dbReference type="PROSITE-ProRule" id="PRU00433"/>
    </source>
</evidence>
<dbReference type="InterPro" id="IPR009056">
    <property type="entry name" value="Cyt_c-like_dom"/>
</dbReference>
<keyword evidence="3 7" id="KW-0479">Metal-binding</keyword>
<dbReference type="PROSITE" id="PS51007">
    <property type="entry name" value="CYTC"/>
    <property type="match status" value="2"/>
</dbReference>
<dbReference type="Gene3D" id="1.10.760.10">
    <property type="entry name" value="Cytochrome c-like domain"/>
    <property type="match status" value="2"/>
</dbReference>
<accession>A0A261SGP9</accession>
<dbReference type="Proteomes" id="UP000217005">
    <property type="component" value="Unassembled WGS sequence"/>
</dbReference>
<dbReference type="SUPFAM" id="SSF46626">
    <property type="entry name" value="Cytochrome c"/>
    <property type="match status" value="2"/>
</dbReference>
<dbReference type="AlphaFoldDB" id="A0A261SGP9"/>
<comment type="caution">
    <text evidence="10">The sequence shown here is derived from an EMBL/GenBank/DDBJ whole genome shotgun (WGS) entry which is preliminary data.</text>
</comment>
<dbReference type="GO" id="GO:0009055">
    <property type="term" value="F:electron transfer activity"/>
    <property type="evidence" value="ECO:0007669"/>
    <property type="project" value="InterPro"/>
</dbReference>
<dbReference type="GO" id="GO:0004130">
    <property type="term" value="F:cytochrome-c peroxidase activity"/>
    <property type="evidence" value="ECO:0007669"/>
    <property type="project" value="TreeGrafter"/>
</dbReference>
<feature type="domain" description="Cytochrome c" evidence="9">
    <location>
        <begin position="262"/>
        <end position="394"/>
    </location>
</feature>
<dbReference type="EMBL" id="NEVL01000003">
    <property type="protein sequence ID" value="OZI36221.1"/>
    <property type="molecule type" value="Genomic_DNA"/>
</dbReference>
<reference evidence="10 11" key="1">
    <citation type="submission" date="2017-05" db="EMBL/GenBank/DDBJ databases">
        <title>Complete and WGS of Bordetella genogroups.</title>
        <authorList>
            <person name="Spilker T."/>
            <person name="LiPuma J."/>
        </authorList>
    </citation>
    <scope>NUCLEOTIDE SEQUENCE [LARGE SCALE GENOMIC DNA]</scope>
    <source>
        <strain evidence="10 11">AU17610</strain>
    </source>
</reference>
<dbReference type="OrthoDB" id="9805202at2"/>
<evidence type="ECO:0000313" key="10">
    <source>
        <dbReference type="EMBL" id="OZI36221.1"/>
    </source>
</evidence>
<evidence type="ECO:0000256" key="8">
    <source>
        <dbReference type="SAM" id="SignalP"/>
    </source>
</evidence>
<dbReference type="GO" id="GO:0020037">
    <property type="term" value="F:heme binding"/>
    <property type="evidence" value="ECO:0007669"/>
    <property type="project" value="InterPro"/>
</dbReference>
<proteinExistence type="predicted"/>
<dbReference type="InterPro" id="IPR004852">
    <property type="entry name" value="Di-haem_cyt_c_peroxidsae"/>
</dbReference>
<dbReference type="GO" id="GO:0030313">
    <property type="term" value="C:cell envelope"/>
    <property type="evidence" value="ECO:0007669"/>
    <property type="project" value="UniProtKB-SubCell"/>
</dbReference>
<evidence type="ECO:0000256" key="4">
    <source>
        <dbReference type="ARBA" id="ARBA00022729"/>
    </source>
</evidence>
<feature type="domain" description="Cytochrome c" evidence="9">
    <location>
        <begin position="110"/>
        <end position="243"/>
    </location>
</feature>
<dbReference type="PANTHER" id="PTHR30600:SF10">
    <property type="entry name" value="BLL6722 PROTEIN"/>
    <property type="match status" value="1"/>
</dbReference>
<dbReference type="InterPro" id="IPR036909">
    <property type="entry name" value="Cyt_c-like_dom_sf"/>
</dbReference>
<evidence type="ECO:0000259" key="9">
    <source>
        <dbReference type="PROSITE" id="PS51007"/>
    </source>
</evidence>
<evidence type="ECO:0000256" key="6">
    <source>
        <dbReference type="ARBA" id="ARBA00023004"/>
    </source>
</evidence>
<evidence type="ECO:0000313" key="11">
    <source>
        <dbReference type="Proteomes" id="UP000217005"/>
    </source>
</evidence>
<evidence type="ECO:0000256" key="2">
    <source>
        <dbReference type="ARBA" id="ARBA00022617"/>
    </source>
</evidence>
<keyword evidence="5" id="KW-0560">Oxidoreductase</keyword>
<gene>
    <name evidence="10" type="ORF">CEG14_14455</name>
</gene>
<protein>
    <submittedName>
        <fullName evidence="10">Cytochrome-c peroxidase</fullName>
    </submittedName>
</protein>
<comment type="subcellular location">
    <subcellularLocation>
        <location evidence="1">Cell envelope</location>
    </subcellularLocation>
</comment>
<keyword evidence="4 8" id="KW-0732">Signal</keyword>
<dbReference type="GO" id="GO:0046872">
    <property type="term" value="F:metal ion binding"/>
    <property type="evidence" value="ECO:0007669"/>
    <property type="project" value="UniProtKB-KW"/>
</dbReference>
<sequence length="394" mass="41924">MLAFTAIRWRACALVAIALVASAATPSLRAQPDAQAPSAPPCRADDGGWDAGCLRGLYADVPRHWPAPRIDAGVTAREWGAVPAASAPPETWTADNAGQAQLNADLRNPAVITLGAVLFADPRLSRNQSVSCASCHRPEHSFGDGRALAVGADGLMGRRRSMPLFAAPFAPQLFWDGRAGSLQEQVLGPIADPREMDHALPQARARVAALPEYGPLFEAAYGAGAIDVERMARALAAFVATLRPPATRFDRFLAGDTAALDDREMIGLHLFRTEARCMNCHSGPLLTDHRLHNIGLSFAGRRNQDLGRYEFTRAPADAGAFRTPSLRGVAQAAPYMHNGIFPSLIGVVRMYNAGMPSGRVPADAPVAAPQTPLIQPLRLSPAELEALVAFLGTL</sequence>
<evidence type="ECO:0000256" key="5">
    <source>
        <dbReference type="ARBA" id="ARBA00023002"/>
    </source>
</evidence>
<feature type="signal peptide" evidence="8">
    <location>
        <begin position="1"/>
        <end position="23"/>
    </location>
</feature>
<dbReference type="RefSeq" id="WP_094827030.1">
    <property type="nucleotide sequence ID" value="NZ_NEVL01000003.1"/>
</dbReference>
<keyword evidence="2 7" id="KW-0349">Heme</keyword>
<evidence type="ECO:0000256" key="1">
    <source>
        <dbReference type="ARBA" id="ARBA00004196"/>
    </source>
</evidence>
<keyword evidence="6 7" id="KW-0408">Iron</keyword>
<evidence type="ECO:0000256" key="3">
    <source>
        <dbReference type="ARBA" id="ARBA00022723"/>
    </source>
</evidence>
<keyword evidence="10" id="KW-0575">Peroxidase</keyword>